<keyword evidence="1" id="KW-0472">Membrane</keyword>
<dbReference type="Pfam" id="PF13968">
    <property type="entry name" value="DUF4220"/>
    <property type="match status" value="1"/>
</dbReference>
<feature type="transmembrane region" description="Helical" evidence="1">
    <location>
        <begin position="347"/>
        <end position="364"/>
    </location>
</feature>
<gene>
    <name evidence="3" type="ORF">E2562_012693</name>
</gene>
<dbReference type="Proteomes" id="UP000479710">
    <property type="component" value="Unassembled WGS sequence"/>
</dbReference>
<dbReference type="EMBL" id="SPHZ02000009">
    <property type="protein sequence ID" value="KAF0899002.1"/>
    <property type="molecule type" value="Genomic_DNA"/>
</dbReference>
<reference evidence="3 4" key="1">
    <citation type="submission" date="2019-11" db="EMBL/GenBank/DDBJ databases">
        <title>Whole genome sequence of Oryza granulata.</title>
        <authorList>
            <person name="Li W."/>
        </authorList>
    </citation>
    <scope>NUCLEOTIDE SEQUENCE [LARGE SCALE GENOMIC DNA]</scope>
    <source>
        <strain evidence="4">cv. Menghai</strain>
        <tissue evidence="3">Leaf</tissue>
    </source>
</reference>
<feature type="transmembrane region" description="Helical" evidence="1">
    <location>
        <begin position="29"/>
        <end position="48"/>
    </location>
</feature>
<organism evidence="3 4">
    <name type="scientific">Oryza meyeriana var. granulata</name>
    <dbReference type="NCBI Taxonomy" id="110450"/>
    <lineage>
        <taxon>Eukaryota</taxon>
        <taxon>Viridiplantae</taxon>
        <taxon>Streptophyta</taxon>
        <taxon>Embryophyta</taxon>
        <taxon>Tracheophyta</taxon>
        <taxon>Spermatophyta</taxon>
        <taxon>Magnoliopsida</taxon>
        <taxon>Liliopsida</taxon>
        <taxon>Poales</taxon>
        <taxon>Poaceae</taxon>
        <taxon>BOP clade</taxon>
        <taxon>Oryzoideae</taxon>
        <taxon>Oryzeae</taxon>
        <taxon>Oryzinae</taxon>
        <taxon>Oryza</taxon>
        <taxon>Oryza meyeriana</taxon>
    </lineage>
</organism>
<protein>
    <recommendedName>
        <fullName evidence="2">DUF4220 domain-containing protein</fullName>
    </recommendedName>
</protein>
<dbReference type="InterPro" id="IPR025315">
    <property type="entry name" value="DUF4220"/>
</dbReference>
<accession>A0A6G1CFQ3</accession>
<feature type="transmembrane region" description="Helical" evidence="1">
    <location>
        <begin position="145"/>
        <end position="164"/>
    </location>
</feature>
<feature type="transmembrane region" description="Helical" evidence="1">
    <location>
        <begin position="122"/>
        <end position="139"/>
    </location>
</feature>
<proteinExistence type="predicted"/>
<evidence type="ECO:0000313" key="3">
    <source>
        <dbReference type="EMBL" id="KAF0899002.1"/>
    </source>
</evidence>
<evidence type="ECO:0000259" key="2">
    <source>
        <dbReference type="Pfam" id="PF13968"/>
    </source>
</evidence>
<feature type="transmembrane region" description="Helical" evidence="1">
    <location>
        <begin position="384"/>
        <end position="406"/>
    </location>
</feature>
<evidence type="ECO:0000313" key="4">
    <source>
        <dbReference type="Proteomes" id="UP000479710"/>
    </source>
</evidence>
<evidence type="ECO:0000256" key="1">
    <source>
        <dbReference type="SAM" id="Phobius"/>
    </source>
</evidence>
<dbReference type="PANTHER" id="PTHR31325">
    <property type="entry name" value="OS01G0798800 PROTEIN-RELATED"/>
    <property type="match status" value="1"/>
</dbReference>
<dbReference type="AlphaFoldDB" id="A0A6G1CFQ3"/>
<feature type="transmembrane region" description="Helical" evidence="1">
    <location>
        <begin position="60"/>
        <end position="78"/>
    </location>
</feature>
<keyword evidence="1" id="KW-1133">Transmembrane helix</keyword>
<keyword evidence="1" id="KW-0812">Transmembrane</keyword>
<name>A0A6G1CFQ3_9ORYZ</name>
<feature type="transmembrane region" description="Helical" evidence="1">
    <location>
        <begin position="90"/>
        <end position="110"/>
    </location>
</feature>
<keyword evidence="4" id="KW-1185">Reference proteome</keyword>
<dbReference type="OrthoDB" id="677696at2759"/>
<comment type="caution">
    <text evidence="3">The sequence shown here is derived from an EMBL/GenBank/DDBJ whole genome shotgun (WGS) entry which is preliminary data.</text>
</comment>
<feature type="domain" description="DUF4220" evidence="2">
    <location>
        <begin position="63"/>
        <end position="466"/>
    </location>
</feature>
<sequence length="667" mass="76425">MDQIVSCARNATQAGKQFASSSAGQLARIEGLVTVSCLLVGVLVLCNSRRRHDGRTLHKMLVWGAFMFNYPVISYTIGLMQSSSIQNELFVVWACFLLFLLGSADTMTAFNFDDKSQQTRSMMNQALHVVYLLFLILYYKGQLRGTFVVCLFLLWSLSVVRLGLRAKAYLSTNRSRGLIRENHVVFDFMEYESFNIAGVLPGSGSYDPKTMEYIYLVDGKEVEKLRNGQKVIQVAYGVPETVDVAKVWQCKGKLLRLNGGGVARRHDLCLSFALFRMLRLRFAPDHIGRLVFPFQEGKCWDFVVKGLLADDQDLDRAFRVVEAELGFLFDFFYARYPSIKNTLAPDLAVYAAILTTSLFTLFSPDLFRYRPLPGPGGSGDASNIIIPGFNLDLLVTRLVIIWYIFLESYQFLAFIFSDWHKVKMLCWYVRNESWRRALMEVPLKVLCHFTVTRYWKGTIGQYFLLDNIRPHWIKTFLSWFSIEAQALDAWLMTHSIRLLPQVSHAVLRELKKCDGKITDGRMWLYQMGVVDLDLDRDVLLGNTYAWYILKWHIATSICDYGLSMETAADGELARNHEVAMKLSGYCAYLVAFQPELVPDSTYRSTSIVHGTLQNARDFLAGCKSGEDKNKKLIEVGRLKKSMDHEMLQKRKFVCFIYVNEFQANILW</sequence>